<proteinExistence type="predicted"/>
<evidence type="ECO:0000313" key="2">
    <source>
        <dbReference type="Proteomes" id="UP000501705"/>
    </source>
</evidence>
<dbReference type="Proteomes" id="UP000501705">
    <property type="component" value="Chromosome"/>
</dbReference>
<keyword evidence="1" id="KW-0489">Methyltransferase</keyword>
<organism evidence="1 2">
    <name type="scientific">Nocardia brasiliensis</name>
    <dbReference type="NCBI Taxonomy" id="37326"/>
    <lineage>
        <taxon>Bacteria</taxon>
        <taxon>Bacillati</taxon>
        <taxon>Actinomycetota</taxon>
        <taxon>Actinomycetes</taxon>
        <taxon>Mycobacteriales</taxon>
        <taxon>Nocardiaceae</taxon>
        <taxon>Nocardia</taxon>
    </lineage>
</organism>
<dbReference type="RefSeq" id="WP_167465754.1">
    <property type="nucleotide sequence ID" value="NZ_CP046171.1"/>
</dbReference>
<dbReference type="Pfam" id="PF04672">
    <property type="entry name" value="Methyltransf_19"/>
    <property type="match status" value="1"/>
</dbReference>
<gene>
    <name evidence="1" type="ORF">F5X71_34500</name>
</gene>
<evidence type="ECO:0000313" key="1">
    <source>
        <dbReference type="EMBL" id="QIS06739.1"/>
    </source>
</evidence>
<dbReference type="SUPFAM" id="SSF53335">
    <property type="entry name" value="S-adenosyl-L-methionine-dependent methyltransferases"/>
    <property type="match status" value="1"/>
</dbReference>
<dbReference type="Gene3D" id="3.40.50.150">
    <property type="entry name" value="Vaccinia Virus protein VP39"/>
    <property type="match status" value="1"/>
</dbReference>
<dbReference type="InterPro" id="IPR029063">
    <property type="entry name" value="SAM-dependent_MTases_sf"/>
</dbReference>
<keyword evidence="1" id="KW-0808">Transferase</keyword>
<dbReference type="GO" id="GO:0008168">
    <property type="term" value="F:methyltransferase activity"/>
    <property type="evidence" value="ECO:0007669"/>
    <property type="project" value="UniProtKB-KW"/>
</dbReference>
<name>A0A6G9Y0L2_NOCBR</name>
<dbReference type="GO" id="GO:0032259">
    <property type="term" value="P:methylation"/>
    <property type="evidence" value="ECO:0007669"/>
    <property type="project" value="UniProtKB-KW"/>
</dbReference>
<sequence length="304" mass="33454">MDRVPVYNPFVPSSARIWDYLRDGKDYYEPDQKIADGMLAIAPDSRTVAMLVRVFQCRAVRLAAEAGVRQFIDLGTGLPALATVHEVACEIEPAARVVYIDNDPMVRAHCDALVAHQRSRTVMQADIRCPRQIVEQLDAQGLIDFREPVAVTMVGVLDHVMDEEDPAGIVAVFGNAMAPGSYLALAHGSTETDAEFIHQTQVDTLATPAQLCYRFPAEIEKFMAGFDLLPPGIAPIQAFIDNVNDLETQWVFSGGIGRSGHPASQTTMSANSGASQWISELIDQPELSTPRLRAQRDEGGYRRW</sequence>
<dbReference type="InterPro" id="IPR006764">
    <property type="entry name" value="SAM_dep_MeTrfase_SAV2177_type"/>
</dbReference>
<accession>A0A6G9Y0L2</accession>
<dbReference type="AlphaFoldDB" id="A0A6G9Y0L2"/>
<reference evidence="1 2" key="1">
    <citation type="journal article" date="2019" name="ACS Chem. Biol.">
        <title>Identification and Mobilization of a Cryptic Antibiotic Biosynthesis Gene Locus from a Human-Pathogenic Nocardia Isolate.</title>
        <authorList>
            <person name="Herisse M."/>
            <person name="Ishida K."/>
            <person name="Porter J.L."/>
            <person name="Howden B."/>
            <person name="Hertweck C."/>
            <person name="Stinear T.P."/>
            <person name="Pidot S.J."/>
        </authorList>
    </citation>
    <scope>NUCLEOTIDE SEQUENCE [LARGE SCALE GENOMIC DNA]</scope>
    <source>
        <strain evidence="1 2">AUSMDU00024985</strain>
    </source>
</reference>
<dbReference type="EMBL" id="CP046171">
    <property type="protein sequence ID" value="QIS06739.1"/>
    <property type="molecule type" value="Genomic_DNA"/>
</dbReference>
<protein>
    <submittedName>
        <fullName evidence="1">SAM-dependent methyltransferase</fullName>
    </submittedName>
</protein>
<dbReference type="PIRSF" id="PIRSF017393">
    <property type="entry name" value="MTase_SAV2177"/>
    <property type="match status" value="1"/>
</dbReference>